<keyword evidence="2" id="KW-1185">Reference proteome</keyword>
<dbReference type="KEGG" id="crw:CROST_023480"/>
<protein>
    <submittedName>
        <fullName evidence="1">Uncharacterized protein</fullName>
    </submittedName>
</protein>
<dbReference type="AlphaFoldDB" id="A0A1S8LRL5"/>
<name>A0A1S8LRL5_9CLOT</name>
<proteinExistence type="predicted"/>
<gene>
    <name evidence="1" type="ORF">CROST_023480</name>
</gene>
<reference evidence="1 2" key="1">
    <citation type="submission" date="2022-04" db="EMBL/GenBank/DDBJ databases">
        <title>Genome sequence of C. roseum typestrain.</title>
        <authorList>
            <person name="Poehlein A."/>
            <person name="Schoch T."/>
            <person name="Duerre P."/>
            <person name="Daniel R."/>
        </authorList>
    </citation>
    <scope>NUCLEOTIDE SEQUENCE [LARGE SCALE GENOMIC DNA]</scope>
    <source>
        <strain evidence="1 2">DSM 7320</strain>
    </source>
</reference>
<accession>A0A1S8LRL5</accession>
<dbReference type="Proteomes" id="UP000190951">
    <property type="component" value="Chromosome"/>
</dbReference>
<evidence type="ECO:0000313" key="2">
    <source>
        <dbReference type="Proteomes" id="UP000190951"/>
    </source>
</evidence>
<dbReference type="EMBL" id="CP096983">
    <property type="protein sequence ID" value="URZ11631.1"/>
    <property type="molecule type" value="Genomic_DNA"/>
</dbReference>
<evidence type="ECO:0000313" key="1">
    <source>
        <dbReference type="EMBL" id="URZ11631.1"/>
    </source>
</evidence>
<organism evidence="1 2">
    <name type="scientific">Clostridium felsineum</name>
    <dbReference type="NCBI Taxonomy" id="36839"/>
    <lineage>
        <taxon>Bacteria</taxon>
        <taxon>Bacillati</taxon>
        <taxon>Bacillota</taxon>
        <taxon>Clostridia</taxon>
        <taxon>Eubacteriales</taxon>
        <taxon>Clostridiaceae</taxon>
        <taxon>Clostridium</taxon>
    </lineage>
</organism>
<sequence>MADFKNICITYFIILCLILLLSYIKISGTNWLIFPLINLISVLIFFSILLLSMMIIAIDSNLLFGKYSDHGLYIPKLTFPIQLLTTLIVLTLLFEGIFIFLNHYNLLN</sequence>